<sequence length="281" mass="31904">MKLYVIPFVFLTMVFLSFGANDVSAQILKNIQKSVEKKIEKEADKVINGSPTDKNKSVGEESSAGILGDLPEKIYDFKPGSALIFEDDFSSESIGGMAKKWKSSGGGSVVEVPGVPGRWLQFHNKNNYKIAEIEELPENFTITFDVLTRLEKASIKDDFYFGFHRSNQLNDTWYSAVSGVKLNYWGNYSNIKFVSEVGKKDNFEFPLGNYARRTMRVEIEVTNGSWMKVYIDKYKVLDTEMMYPESAKYFFINAPGRNMERNDRVYIGNVKIASIDVGIDD</sequence>
<dbReference type="RefSeq" id="WP_376885626.1">
    <property type="nucleotide sequence ID" value="NZ_JBHUHR010000025.1"/>
</dbReference>
<protein>
    <recommendedName>
        <fullName evidence="4">Polysaccharide lyase-like protein</fullName>
    </recommendedName>
</protein>
<feature type="chain" id="PRO_5046558635" description="Polysaccharide lyase-like protein" evidence="1">
    <location>
        <begin position="20"/>
        <end position="281"/>
    </location>
</feature>
<dbReference type="Proteomes" id="UP001597361">
    <property type="component" value="Unassembled WGS sequence"/>
</dbReference>
<name>A0ABW4VKV9_9BACT</name>
<gene>
    <name evidence="2" type="ORF">ACFSKL_09305</name>
</gene>
<keyword evidence="3" id="KW-1185">Reference proteome</keyword>
<dbReference type="EMBL" id="JBHUHR010000025">
    <property type="protein sequence ID" value="MFD2034987.1"/>
    <property type="molecule type" value="Genomic_DNA"/>
</dbReference>
<keyword evidence="1" id="KW-0732">Signal</keyword>
<accession>A0ABW4VKV9</accession>
<feature type="signal peptide" evidence="1">
    <location>
        <begin position="1"/>
        <end position="19"/>
    </location>
</feature>
<proteinExistence type="predicted"/>
<evidence type="ECO:0008006" key="4">
    <source>
        <dbReference type="Google" id="ProtNLM"/>
    </source>
</evidence>
<organism evidence="2 3">
    <name type="scientific">Belliella marina</name>
    <dbReference type="NCBI Taxonomy" id="1644146"/>
    <lineage>
        <taxon>Bacteria</taxon>
        <taxon>Pseudomonadati</taxon>
        <taxon>Bacteroidota</taxon>
        <taxon>Cytophagia</taxon>
        <taxon>Cytophagales</taxon>
        <taxon>Cyclobacteriaceae</taxon>
        <taxon>Belliella</taxon>
    </lineage>
</organism>
<evidence type="ECO:0000313" key="3">
    <source>
        <dbReference type="Proteomes" id="UP001597361"/>
    </source>
</evidence>
<reference evidence="3" key="1">
    <citation type="journal article" date="2019" name="Int. J. Syst. Evol. Microbiol.">
        <title>The Global Catalogue of Microorganisms (GCM) 10K type strain sequencing project: providing services to taxonomists for standard genome sequencing and annotation.</title>
        <authorList>
            <consortium name="The Broad Institute Genomics Platform"/>
            <consortium name="The Broad Institute Genome Sequencing Center for Infectious Disease"/>
            <person name="Wu L."/>
            <person name="Ma J."/>
        </authorList>
    </citation>
    <scope>NUCLEOTIDE SEQUENCE [LARGE SCALE GENOMIC DNA]</scope>
    <source>
        <strain evidence="3">CGMCC 1.15180</strain>
    </source>
</reference>
<evidence type="ECO:0000256" key="1">
    <source>
        <dbReference type="SAM" id="SignalP"/>
    </source>
</evidence>
<evidence type="ECO:0000313" key="2">
    <source>
        <dbReference type="EMBL" id="MFD2034987.1"/>
    </source>
</evidence>
<comment type="caution">
    <text evidence="2">The sequence shown here is derived from an EMBL/GenBank/DDBJ whole genome shotgun (WGS) entry which is preliminary data.</text>
</comment>